<dbReference type="Proteomes" id="UP000314294">
    <property type="component" value="Unassembled WGS sequence"/>
</dbReference>
<organism evidence="1 2">
    <name type="scientific">Liparis tanakae</name>
    <name type="common">Tanaka's snailfish</name>
    <dbReference type="NCBI Taxonomy" id="230148"/>
    <lineage>
        <taxon>Eukaryota</taxon>
        <taxon>Metazoa</taxon>
        <taxon>Chordata</taxon>
        <taxon>Craniata</taxon>
        <taxon>Vertebrata</taxon>
        <taxon>Euteleostomi</taxon>
        <taxon>Actinopterygii</taxon>
        <taxon>Neopterygii</taxon>
        <taxon>Teleostei</taxon>
        <taxon>Neoteleostei</taxon>
        <taxon>Acanthomorphata</taxon>
        <taxon>Eupercaria</taxon>
        <taxon>Perciformes</taxon>
        <taxon>Cottioidei</taxon>
        <taxon>Cottales</taxon>
        <taxon>Liparidae</taxon>
        <taxon>Liparis</taxon>
    </lineage>
</organism>
<dbReference type="AlphaFoldDB" id="A0A4Z2HHB0"/>
<evidence type="ECO:0000313" key="1">
    <source>
        <dbReference type="EMBL" id="TNN64222.1"/>
    </source>
</evidence>
<sequence length="131" mass="14320">MKRAGRRMEKLCALVVVTRRTTHACKVYRGVSGVYTLGLGKLKVAERGVVAASAPSGEAPAVALGGNEELHKSTCDEAQDGFGQNAKLKPVAVEEMSQERASREPLKPFVPHHKLSDTYVSKRHSHKLWEV</sequence>
<name>A0A4Z2HHB0_9TELE</name>
<gene>
    <name evidence="1" type="ORF">EYF80_025590</name>
</gene>
<evidence type="ECO:0000313" key="2">
    <source>
        <dbReference type="Proteomes" id="UP000314294"/>
    </source>
</evidence>
<reference evidence="1 2" key="1">
    <citation type="submission" date="2019-03" db="EMBL/GenBank/DDBJ databases">
        <title>First draft genome of Liparis tanakae, snailfish: a comprehensive survey of snailfish specific genes.</title>
        <authorList>
            <person name="Kim W."/>
            <person name="Song I."/>
            <person name="Jeong J.-H."/>
            <person name="Kim D."/>
            <person name="Kim S."/>
            <person name="Ryu S."/>
            <person name="Song J.Y."/>
            <person name="Lee S.K."/>
        </authorList>
    </citation>
    <scope>NUCLEOTIDE SEQUENCE [LARGE SCALE GENOMIC DNA]</scope>
    <source>
        <tissue evidence="1">Muscle</tissue>
    </source>
</reference>
<comment type="caution">
    <text evidence="1">The sequence shown here is derived from an EMBL/GenBank/DDBJ whole genome shotgun (WGS) entry which is preliminary data.</text>
</comment>
<protein>
    <submittedName>
        <fullName evidence="1">Uncharacterized protein</fullName>
    </submittedName>
</protein>
<keyword evidence="2" id="KW-1185">Reference proteome</keyword>
<accession>A0A4Z2HHB0</accession>
<dbReference type="EMBL" id="SRLO01000257">
    <property type="protein sequence ID" value="TNN64222.1"/>
    <property type="molecule type" value="Genomic_DNA"/>
</dbReference>
<proteinExistence type="predicted"/>